<dbReference type="GO" id="GO:0006099">
    <property type="term" value="P:tricarboxylic acid cycle"/>
    <property type="evidence" value="ECO:0007669"/>
    <property type="project" value="UniProtKB-UniPathway"/>
</dbReference>
<reference evidence="8 9" key="1">
    <citation type="submission" date="2019-06" db="EMBL/GenBank/DDBJ databases">
        <title>Sequencing the genomes of 1000 actinobacteria strains.</title>
        <authorList>
            <person name="Klenk H.-P."/>
        </authorList>
    </citation>
    <scope>NUCLEOTIDE SEQUENCE [LARGE SCALE GENOMIC DNA]</scope>
    <source>
        <strain evidence="8 9">DSM 17305</strain>
    </source>
</reference>
<dbReference type="GO" id="GO:0006355">
    <property type="term" value="P:regulation of DNA-templated transcription"/>
    <property type="evidence" value="ECO:0007669"/>
    <property type="project" value="InterPro"/>
</dbReference>
<dbReference type="InterPro" id="IPR009061">
    <property type="entry name" value="DNA-bd_dom_put_sf"/>
</dbReference>
<dbReference type="Pfam" id="PF00285">
    <property type="entry name" value="Citrate_synt"/>
    <property type="match status" value="1"/>
</dbReference>
<proteinExistence type="inferred from homology"/>
<comment type="pathway">
    <text evidence="1">Carbohydrate metabolism; tricarboxylic acid cycle.</text>
</comment>
<dbReference type="PRINTS" id="PR00143">
    <property type="entry name" value="CITRTSNTHASE"/>
</dbReference>
<feature type="compositionally biased region" description="Gly residues" evidence="6">
    <location>
        <begin position="117"/>
        <end position="134"/>
    </location>
</feature>
<organism evidence="8 9">
    <name type="scientific">Kribbella jejuensis</name>
    <dbReference type="NCBI Taxonomy" id="236068"/>
    <lineage>
        <taxon>Bacteria</taxon>
        <taxon>Bacillati</taxon>
        <taxon>Actinomycetota</taxon>
        <taxon>Actinomycetes</taxon>
        <taxon>Propionibacteriales</taxon>
        <taxon>Kribbellaceae</taxon>
        <taxon>Kribbella</taxon>
    </lineage>
</organism>
<evidence type="ECO:0000256" key="6">
    <source>
        <dbReference type="SAM" id="MobiDB-lite"/>
    </source>
</evidence>
<dbReference type="InterPro" id="IPR016142">
    <property type="entry name" value="Citrate_synth-like_lrg_a-sub"/>
</dbReference>
<evidence type="ECO:0000256" key="2">
    <source>
        <dbReference type="ARBA" id="ARBA00010566"/>
    </source>
</evidence>
<dbReference type="Pfam" id="PF12728">
    <property type="entry name" value="HTH_17"/>
    <property type="match status" value="1"/>
</dbReference>
<evidence type="ECO:0000259" key="7">
    <source>
        <dbReference type="PROSITE" id="PS50937"/>
    </source>
</evidence>
<dbReference type="PROSITE" id="PS00480">
    <property type="entry name" value="CITRATE_SYNTHASE"/>
    <property type="match status" value="1"/>
</dbReference>
<dbReference type="RefSeq" id="WP_141852613.1">
    <property type="nucleotide sequence ID" value="NZ_VFMM01000001.1"/>
</dbReference>
<dbReference type="InterPro" id="IPR036969">
    <property type="entry name" value="Citrate_synthase_sf"/>
</dbReference>
<dbReference type="Gene3D" id="1.10.230.10">
    <property type="entry name" value="Cytochrome P450-Terp, domain 2"/>
    <property type="match status" value="1"/>
</dbReference>
<feature type="region of interest" description="Disordered" evidence="6">
    <location>
        <begin position="115"/>
        <end position="134"/>
    </location>
</feature>
<dbReference type="GO" id="GO:0005975">
    <property type="term" value="P:carbohydrate metabolic process"/>
    <property type="evidence" value="ECO:0007669"/>
    <property type="project" value="TreeGrafter"/>
</dbReference>
<dbReference type="InterPro" id="IPR041657">
    <property type="entry name" value="HTH_17"/>
</dbReference>
<dbReference type="GO" id="GO:0005829">
    <property type="term" value="C:cytosol"/>
    <property type="evidence" value="ECO:0007669"/>
    <property type="project" value="TreeGrafter"/>
</dbReference>
<dbReference type="UniPathway" id="UPA00223"/>
<dbReference type="PROSITE" id="PS50937">
    <property type="entry name" value="HTH_MERR_2"/>
    <property type="match status" value="1"/>
</dbReference>
<evidence type="ECO:0000256" key="4">
    <source>
        <dbReference type="ARBA" id="ARBA00022679"/>
    </source>
</evidence>
<evidence type="ECO:0000256" key="3">
    <source>
        <dbReference type="ARBA" id="ARBA00012972"/>
    </source>
</evidence>
<dbReference type="EMBL" id="VFMM01000001">
    <property type="protein sequence ID" value="TQJ16697.1"/>
    <property type="molecule type" value="Genomic_DNA"/>
</dbReference>
<dbReference type="InterPro" id="IPR002020">
    <property type="entry name" value="Citrate_synthase"/>
</dbReference>
<comment type="similarity">
    <text evidence="2 5">Belongs to the citrate synthase family.</text>
</comment>
<dbReference type="AlphaFoldDB" id="A0A542EMY1"/>
<gene>
    <name evidence="8" type="ORF">FB475_0802</name>
</gene>
<dbReference type="Gene3D" id="1.10.580.10">
    <property type="entry name" value="Citrate Synthase, domain 1"/>
    <property type="match status" value="2"/>
</dbReference>
<evidence type="ECO:0000313" key="9">
    <source>
        <dbReference type="Proteomes" id="UP000316298"/>
    </source>
</evidence>
<dbReference type="InterPro" id="IPR019810">
    <property type="entry name" value="Citrate_synthase_AS"/>
</dbReference>
<dbReference type="SUPFAM" id="SSF46955">
    <property type="entry name" value="Putative DNA-binding domain"/>
    <property type="match status" value="1"/>
</dbReference>
<dbReference type="SUPFAM" id="SSF48256">
    <property type="entry name" value="Citrate synthase"/>
    <property type="match status" value="2"/>
</dbReference>
<name>A0A542EMY1_9ACTN</name>
<evidence type="ECO:0000256" key="5">
    <source>
        <dbReference type="RuleBase" id="RU003406"/>
    </source>
</evidence>
<feature type="domain" description="HTH merR-type" evidence="7">
    <location>
        <begin position="9"/>
        <end position="44"/>
    </location>
</feature>
<comment type="caution">
    <text evidence="8">The sequence shown here is derived from an EMBL/GenBank/DDBJ whole genome shotgun (WGS) entry which is preliminary data.</text>
</comment>
<dbReference type="InterPro" id="IPR000551">
    <property type="entry name" value="MerR-type_HTH_dom"/>
</dbReference>
<dbReference type="EC" id="2.3.3.16" evidence="3"/>
<evidence type="ECO:0000313" key="8">
    <source>
        <dbReference type="EMBL" id="TQJ16697.1"/>
    </source>
</evidence>
<evidence type="ECO:0000256" key="1">
    <source>
        <dbReference type="ARBA" id="ARBA00005163"/>
    </source>
</evidence>
<dbReference type="PANTHER" id="PTHR11739:SF4">
    <property type="entry name" value="CITRATE SYNTHASE, PEROXISOMAL"/>
    <property type="match status" value="1"/>
</dbReference>
<accession>A0A542EMY1</accession>
<protein>
    <recommendedName>
        <fullName evidence="3">citrate synthase (unknown stereospecificity)</fullName>
        <ecNumber evidence="3">2.3.3.16</ecNumber>
    </recommendedName>
</protein>
<keyword evidence="4 5" id="KW-0808">Transferase</keyword>
<dbReference type="Proteomes" id="UP000316298">
    <property type="component" value="Unassembled WGS sequence"/>
</dbReference>
<dbReference type="GO" id="GO:0036440">
    <property type="term" value="F:citrate synthase activity"/>
    <property type="evidence" value="ECO:0007669"/>
    <property type="project" value="UniProtKB-EC"/>
</dbReference>
<dbReference type="GO" id="GO:0003677">
    <property type="term" value="F:DNA binding"/>
    <property type="evidence" value="ECO:0007669"/>
    <property type="project" value="InterPro"/>
</dbReference>
<dbReference type="PANTHER" id="PTHR11739">
    <property type="entry name" value="CITRATE SYNTHASE"/>
    <property type="match status" value="1"/>
</dbReference>
<sequence>MPAEGDEDYLTTAEVARRLQVKPATIYAYVSRGLLTSVRARGRRGSLFPTTEVERLAARSVEHSGVVERIESELTLLKDDELYYRGHSARLLATTATVEQVANLLWTNQLPAADAAGAGGAGERDAGGAGAGAAGGTGTGWAGAGGAGAAGTSGTAAGGAGAAGTGGTAAGGAGAAGEGGAGAGGAGAAGTGAAGTGAAGAGAGGAGAAGTGGAGAAGVGGAGLGVAGVGGAGVGGGLFAGDAGEVELARRGMGVVPEGARLVDGVRVGVAVLGAADGLRFDLSPGAVVASAGRLIGNLVAALPGPTVSGTLGARLWPKLSDEDPRAELLDAALILLADHGLAVSTVAARVAASARANLYAVISAGLGALDGQYHGAAPTLAYEFLARARHDPLKALSDQLRTGEPIPGFGHKIYQQHDPRAEVLLELLGDHPIVSTVRAIAERAPTFPNSDLAIAALMHAYNFRPDAGDALFALARMIGWTAHALEEYAAPALRFRTMGIYTGQGGLP</sequence>
<dbReference type="InterPro" id="IPR016143">
    <property type="entry name" value="Citrate_synth-like_sm_a-sub"/>
</dbReference>
<keyword evidence="9" id="KW-1185">Reference proteome</keyword>
<dbReference type="OrthoDB" id="9800864at2"/>